<dbReference type="CDD" id="cd00118">
    <property type="entry name" value="LysM"/>
    <property type="match status" value="2"/>
</dbReference>
<proteinExistence type="inferred from homology"/>
<dbReference type="SUPFAM" id="SSF54106">
    <property type="entry name" value="LysM domain"/>
    <property type="match status" value="2"/>
</dbReference>
<feature type="domain" description="LysM" evidence="2">
    <location>
        <begin position="368"/>
        <end position="411"/>
    </location>
</feature>
<sequence length="473" mass="54107">MIKAFALFFVVCNLAFINSYGQNNKLKKDTAYVSRLTPNESRIIRNLVNRDTSFVHPQVNLNALLFNFDANLLYKYRLDSLNSRISLDYNPYVQSYIDVFVSERTKQIGKMVSLGNYYFPIFEKALKENDIPQEFKYLPIVESSLNPHAISRSGAMGLWQFMYATAKGYGLTIDSYVDERKDPINSSYAACRYLKDAYAEFNDWLLALASYNCGMGAIRRALDKIPGTNKTFWDIRNLLPQETRDYVPKFIAVTYMMNYIDKHINIENIPEIAFKIDIDSIYVNRNVSFSSLADALRMEEKELQILNPSYKKNVVNGSSQEPKRLIIPKVDFYTYAHLFDVLNPDAETKIVYTSSKSPVAETNAKKEIYHIVKKGQSLGSIANSYKIEVQDIKVWNKLKTNTIVPGQKLRIVKESPVQSANVSYQTYVVKAGDTLSSIANNFKGVTVSALKEWNNLFDYKVAVGRILKIKIDM</sequence>
<dbReference type="PANTHER" id="PTHR37423">
    <property type="entry name" value="SOLUBLE LYTIC MUREIN TRANSGLYCOSYLASE-RELATED"/>
    <property type="match status" value="1"/>
</dbReference>
<dbReference type="Pfam" id="PF01464">
    <property type="entry name" value="SLT"/>
    <property type="match status" value="1"/>
</dbReference>
<dbReference type="RefSeq" id="WP_013634293.1">
    <property type="nucleotide sequence ID" value="NC_015177.1"/>
</dbReference>
<evidence type="ECO:0000313" key="3">
    <source>
        <dbReference type="EMBL" id="ADY53809.1"/>
    </source>
</evidence>
<accession>F0SBW8</accession>
<reference evidence="4" key="2">
    <citation type="submission" date="2011-02" db="EMBL/GenBank/DDBJ databases">
        <title>The complete genome of Pedobacter saltans DSM 12145.</title>
        <authorList>
            <consortium name="US DOE Joint Genome Institute (JGI-PGF)"/>
            <person name="Lucas S."/>
            <person name="Copeland A."/>
            <person name="Lapidus A."/>
            <person name="Bruce D."/>
            <person name="Goodwin L."/>
            <person name="Pitluck S."/>
            <person name="Kyrpides N."/>
            <person name="Mavromatis K."/>
            <person name="Pagani I."/>
            <person name="Ivanova N."/>
            <person name="Ovchinnikova G."/>
            <person name="Lu M."/>
            <person name="Detter J.C."/>
            <person name="Han C."/>
            <person name="Land M."/>
            <person name="Hauser L."/>
            <person name="Markowitz V."/>
            <person name="Cheng J.-F."/>
            <person name="Hugenholtz P."/>
            <person name="Woyke T."/>
            <person name="Wu D."/>
            <person name="Tindall B."/>
            <person name="Pomrenke H.G."/>
            <person name="Brambilla E."/>
            <person name="Klenk H.-P."/>
            <person name="Eisen J.A."/>
        </authorList>
    </citation>
    <scope>NUCLEOTIDE SEQUENCE [LARGE SCALE GENOMIC DNA]</scope>
    <source>
        <strain evidence="4">ATCC 51119 / DSM 12145 / JCM 21818 / LMG 10337 / NBRC 100064 / NCIMB 13643</strain>
    </source>
</reference>
<gene>
    <name evidence="3" type="ordered locus">Pedsa_3274</name>
</gene>
<organism evidence="3 4">
    <name type="scientific">Pseudopedobacter saltans (strain ATCC 51119 / DSM 12145 / JCM 21818 / CCUG 39354 / LMG 10337 / NBRC 100064 / NCIMB 13643)</name>
    <name type="common">Pedobacter saltans</name>
    <dbReference type="NCBI Taxonomy" id="762903"/>
    <lineage>
        <taxon>Bacteria</taxon>
        <taxon>Pseudomonadati</taxon>
        <taxon>Bacteroidota</taxon>
        <taxon>Sphingobacteriia</taxon>
        <taxon>Sphingobacteriales</taxon>
        <taxon>Sphingobacteriaceae</taxon>
        <taxon>Pseudopedobacter</taxon>
    </lineage>
</organism>
<dbReference type="PANTHER" id="PTHR37423:SF2">
    <property type="entry name" value="MEMBRANE-BOUND LYTIC MUREIN TRANSGLYCOSYLASE C"/>
    <property type="match status" value="1"/>
</dbReference>
<dbReference type="InterPro" id="IPR023346">
    <property type="entry name" value="Lysozyme-like_dom_sf"/>
</dbReference>
<dbReference type="SUPFAM" id="SSF53955">
    <property type="entry name" value="Lysozyme-like"/>
    <property type="match status" value="1"/>
</dbReference>
<dbReference type="GO" id="GO:0000270">
    <property type="term" value="P:peptidoglycan metabolic process"/>
    <property type="evidence" value="ECO:0007669"/>
    <property type="project" value="InterPro"/>
</dbReference>
<dbReference type="InterPro" id="IPR000189">
    <property type="entry name" value="Transglyc_AS"/>
</dbReference>
<dbReference type="OrthoDB" id="9815002at2"/>
<dbReference type="InterPro" id="IPR036779">
    <property type="entry name" value="LysM_dom_sf"/>
</dbReference>
<keyword evidence="4" id="KW-1185">Reference proteome</keyword>
<evidence type="ECO:0000256" key="1">
    <source>
        <dbReference type="ARBA" id="ARBA00007734"/>
    </source>
</evidence>
<dbReference type="PROSITE" id="PS51782">
    <property type="entry name" value="LYSM"/>
    <property type="match status" value="2"/>
</dbReference>
<dbReference type="InterPro" id="IPR008258">
    <property type="entry name" value="Transglycosylase_SLT_dom_1"/>
</dbReference>
<reference evidence="3 4" key="1">
    <citation type="journal article" date="2011" name="Stand. Genomic Sci.">
        <title>Complete genome sequence of the gliding, heparinolytic Pedobacter saltans type strain (113).</title>
        <authorList>
            <person name="Liolios K."/>
            <person name="Sikorski J."/>
            <person name="Lu M."/>
            <person name="Nolan M."/>
            <person name="Lapidus A."/>
            <person name="Lucas S."/>
            <person name="Hammon N."/>
            <person name="Deshpande S."/>
            <person name="Cheng J.F."/>
            <person name="Tapia R."/>
            <person name="Han C."/>
            <person name="Goodwin L."/>
            <person name="Pitluck S."/>
            <person name="Huntemann M."/>
            <person name="Ivanova N."/>
            <person name="Pagani I."/>
            <person name="Mavromatis K."/>
            <person name="Ovchinikova G."/>
            <person name="Pati A."/>
            <person name="Chen A."/>
            <person name="Palaniappan K."/>
            <person name="Land M."/>
            <person name="Hauser L."/>
            <person name="Brambilla E.M."/>
            <person name="Kotsyurbenko O."/>
            <person name="Rohde M."/>
            <person name="Tindall B.J."/>
            <person name="Abt B."/>
            <person name="Goker M."/>
            <person name="Detter J.C."/>
            <person name="Woyke T."/>
            <person name="Bristow J."/>
            <person name="Eisen J.A."/>
            <person name="Markowitz V."/>
            <person name="Hugenholtz P."/>
            <person name="Klenk H.P."/>
            <person name="Kyrpides N.C."/>
        </authorList>
    </citation>
    <scope>NUCLEOTIDE SEQUENCE [LARGE SCALE GENOMIC DNA]</scope>
    <source>
        <strain evidence="4">ATCC 51119 / DSM 12145 / JCM 21818 / LMG 10337 / NBRC 100064 / NCIMB 13643</strain>
    </source>
</reference>
<comment type="similarity">
    <text evidence="1">Belongs to the transglycosylase Slt family.</text>
</comment>
<dbReference type="Gene3D" id="3.10.350.10">
    <property type="entry name" value="LysM domain"/>
    <property type="match status" value="2"/>
</dbReference>
<dbReference type="Pfam" id="PF01476">
    <property type="entry name" value="LysM"/>
    <property type="match status" value="2"/>
</dbReference>
<dbReference type="HOGENOM" id="CLU_009520_1_0_10"/>
<dbReference type="STRING" id="762903.Pedsa_3274"/>
<dbReference type="eggNOG" id="COG0741">
    <property type="taxonomic scope" value="Bacteria"/>
</dbReference>
<dbReference type="AlphaFoldDB" id="F0SBW8"/>
<dbReference type="GO" id="GO:0016020">
    <property type="term" value="C:membrane"/>
    <property type="evidence" value="ECO:0007669"/>
    <property type="project" value="InterPro"/>
</dbReference>
<name>F0SBW8_PSESL</name>
<dbReference type="eggNOG" id="COG1388">
    <property type="taxonomic scope" value="Bacteria"/>
</dbReference>
<dbReference type="EMBL" id="CP002545">
    <property type="protein sequence ID" value="ADY53809.1"/>
    <property type="molecule type" value="Genomic_DNA"/>
</dbReference>
<dbReference type="Proteomes" id="UP000000310">
    <property type="component" value="Chromosome"/>
</dbReference>
<feature type="domain" description="LysM" evidence="2">
    <location>
        <begin position="425"/>
        <end position="469"/>
    </location>
</feature>
<protein>
    <submittedName>
        <fullName evidence="3">Lytic transglycosylase catalytic</fullName>
    </submittedName>
</protein>
<dbReference type="SMART" id="SM00257">
    <property type="entry name" value="LysM"/>
    <property type="match status" value="2"/>
</dbReference>
<dbReference type="GO" id="GO:0008933">
    <property type="term" value="F:peptidoglycan lytic transglycosylase activity"/>
    <property type="evidence" value="ECO:0007669"/>
    <property type="project" value="InterPro"/>
</dbReference>
<evidence type="ECO:0000259" key="2">
    <source>
        <dbReference type="PROSITE" id="PS51782"/>
    </source>
</evidence>
<evidence type="ECO:0000313" key="4">
    <source>
        <dbReference type="Proteomes" id="UP000000310"/>
    </source>
</evidence>
<dbReference type="Gene3D" id="1.10.530.10">
    <property type="match status" value="1"/>
</dbReference>
<dbReference type="CDD" id="cd16894">
    <property type="entry name" value="MltD-like"/>
    <property type="match status" value="1"/>
</dbReference>
<dbReference type="PROSITE" id="PS00922">
    <property type="entry name" value="TRANSGLYCOSYLASE"/>
    <property type="match status" value="1"/>
</dbReference>
<dbReference type="InterPro" id="IPR018392">
    <property type="entry name" value="LysM"/>
</dbReference>
<dbReference type="KEGG" id="psn:Pedsa_3274"/>